<name>U5VUV0_9ACTN</name>
<dbReference type="Proteomes" id="UP000017746">
    <property type="component" value="Chromosome"/>
</dbReference>
<gene>
    <name evidence="2" type="ORF">AFR_11675</name>
</gene>
<dbReference type="PATRIC" id="fig|1246995.3.peg.2378"/>
<dbReference type="EMBL" id="CP006272">
    <property type="protein sequence ID" value="AGZ40624.1"/>
    <property type="molecule type" value="Genomic_DNA"/>
</dbReference>
<dbReference type="AlphaFoldDB" id="U5VUV0"/>
<organism evidence="2 3">
    <name type="scientific">Actinoplanes friuliensis DSM 7358</name>
    <dbReference type="NCBI Taxonomy" id="1246995"/>
    <lineage>
        <taxon>Bacteria</taxon>
        <taxon>Bacillati</taxon>
        <taxon>Actinomycetota</taxon>
        <taxon>Actinomycetes</taxon>
        <taxon>Micromonosporales</taxon>
        <taxon>Micromonosporaceae</taxon>
        <taxon>Actinoplanes</taxon>
    </lineage>
</organism>
<dbReference type="SUPFAM" id="SSF55729">
    <property type="entry name" value="Acyl-CoA N-acyltransferases (Nat)"/>
    <property type="match status" value="1"/>
</dbReference>
<dbReference type="InterPro" id="IPR000182">
    <property type="entry name" value="GNAT_dom"/>
</dbReference>
<dbReference type="eggNOG" id="COG1247">
    <property type="taxonomic scope" value="Bacteria"/>
</dbReference>
<dbReference type="InterPro" id="IPR016181">
    <property type="entry name" value="Acyl_CoA_acyltransferase"/>
</dbReference>
<keyword evidence="2" id="KW-0808">Transferase</keyword>
<accession>U5VUV0</accession>
<keyword evidence="3" id="KW-1185">Reference proteome</keyword>
<evidence type="ECO:0000313" key="2">
    <source>
        <dbReference type="EMBL" id="AGZ40624.1"/>
    </source>
</evidence>
<proteinExistence type="predicted"/>
<sequence>MVRLYALVYAEPPYREGPEQVKHFRTRFTDDAQQPGFSLVTAEDDERLVGAAYGWTMPAGSWWPGADDTDIAAVDKFAVLEWLVDPHYRSKGIGGRLFRQLLQDRPEPLATLAADPRSPARAIYARAGWRQAGTLTLAWGTPMDLLVIET</sequence>
<feature type="domain" description="N-acetyltransferase" evidence="1">
    <location>
        <begin position="1"/>
        <end position="148"/>
    </location>
</feature>
<dbReference type="Pfam" id="PF00583">
    <property type="entry name" value="Acetyltransf_1"/>
    <property type="match status" value="1"/>
</dbReference>
<dbReference type="GO" id="GO:0016747">
    <property type="term" value="F:acyltransferase activity, transferring groups other than amino-acyl groups"/>
    <property type="evidence" value="ECO:0007669"/>
    <property type="project" value="InterPro"/>
</dbReference>
<dbReference type="Gene3D" id="3.40.630.30">
    <property type="match status" value="1"/>
</dbReference>
<dbReference type="STRING" id="1246995.AFR_11675"/>
<evidence type="ECO:0000313" key="3">
    <source>
        <dbReference type="Proteomes" id="UP000017746"/>
    </source>
</evidence>
<protein>
    <submittedName>
        <fullName evidence="2">GCN5-like N-acetyltransferase</fullName>
    </submittedName>
</protein>
<dbReference type="HOGENOM" id="CLU_099459_1_0_11"/>
<dbReference type="KEGG" id="afs:AFR_11675"/>
<reference evidence="2 3" key="1">
    <citation type="journal article" date="2014" name="J. Biotechnol.">
        <title>Complete genome sequence of the actinobacterium Actinoplanes friuliensis HAG 010964, producer of the lipopeptide antibiotic friulimycin.</title>
        <authorList>
            <person name="Ruckert C."/>
            <person name="Szczepanowski R."/>
            <person name="Albersmeier A."/>
            <person name="Goesmann A."/>
            <person name="Fischer N."/>
            <person name="Steinkamper A."/>
            <person name="Puhler A."/>
            <person name="Biener R."/>
            <person name="Schwartz D."/>
            <person name="Kalinowski J."/>
        </authorList>
    </citation>
    <scope>NUCLEOTIDE SEQUENCE [LARGE SCALE GENOMIC DNA]</scope>
    <source>
        <strain evidence="2 3">DSM 7358</strain>
    </source>
</reference>
<dbReference type="PROSITE" id="PS51186">
    <property type="entry name" value="GNAT"/>
    <property type="match status" value="1"/>
</dbReference>
<dbReference type="CDD" id="cd04301">
    <property type="entry name" value="NAT_SF"/>
    <property type="match status" value="1"/>
</dbReference>
<evidence type="ECO:0000259" key="1">
    <source>
        <dbReference type="PROSITE" id="PS51186"/>
    </source>
</evidence>